<gene>
    <name evidence="2" type="ORF">Acy02nite_48820</name>
</gene>
<feature type="region of interest" description="Disordered" evidence="1">
    <location>
        <begin position="831"/>
        <end position="860"/>
    </location>
</feature>
<dbReference type="RefSeq" id="WP_203744267.1">
    <property type="nucleotide sequence ID" value="NZ_BOMH01000037.1"/>
</dbReference>
<reference evidence="2" key="1">
    <citation type="submission" date="2021-01" db="EMBL/GenBank/DDBJ databases">
        <title>Whole genome shotgun sequence of Actinoplanes cyaneus NBRC 14990.</title>
        <authorList>
            <person name="Komaki H."/>
            <person name="Tamura T."/>
        </authorList>
    </citation>
    <scope>NUCLEOTIDE SEQUENCE</scope>
    <source>
        <strain evidence="2">NBRC 14990</strain>
    </source>
</reference>
<proteinExistence type="predicted"/>
<sequence>MERQDQRTGRHRVVEVFGAAYGSGYAIGDQLVLTARHLLSPAGDRPQRVQVRVAGEPDFRGATVVWARRGAGDAALLAVDDAPWAGTPDSGAVRWGRILEFDAAVPVRARGFPAVQAARRGEQEVRELATVRGAVETMSPDTKRYEITVESGVPLLPGDGGSPWSGLSGAAVMDARKRIVGVVVAHRMRYGGAVLQATPVERLFTDPEFLRHAGTDESRLEDVTAQRSVPLDARGDGSILKTVAAPPSLIGLEDYELLQAGNEAVGFLGRDDQRRDLLAWCAADEHVSLGLVAGAGGAGKTRLGIQLCRDLTERGWSAGFADENILDEVLRSHVVDVVWPTLLVLDYPDRLSRRVITWITGLGARRYGPKLRFLLLDRVPGDEAARADLTWWAGVKRIPFISRPSITVRLRSGGLSHEERLRHRDAARRAFSGGTADLSRLDLRDDAYGNPLKVHVAVLLAVHGDRYPTAGDLMASFLDREMEHWQERLAAHRIHDIGFTQARQVLALATLTRPEIDVVPELLPAIRQLSDADGVRRGNLGNWLAELFGTGSRIAALEPDLLAEELLASTPELPDLVVAIHGLAACTTEHTATMLDALNLAAGNRDEVRTALGNLLVSCLGPLVTRAAAEPAGRLPGLIGAALDRVGADAGAALAAGAAVIRRVPRREESYRLMTTRLARLAIAWCDAQPPHAPTGPVRADALTDLAAASGAAADAAEALAVARTLGPEQTRRLARAWYNVGTGPAGGDRRAARDALTRAADLARQDGGTDTAALIERCDILINLGHCLAGLGDQAAALDVCVEAITLRAGQDFAGHLLRPLAGPLTRLASNLRDDPGPGGALGTDPAPRPLAGSEPEHTRWTAGHSTALITLAARLSSGLADRYDSAGAADLIAVSDALRALEPHLSGQVLLATLAESAGLRRRSVTDDPSRAAFATFLSTIAGELADDDDEAAAGAALTYATEAITEFQRLGPESFARYEADFAEAVLVRVAALASRGEDPLRLTPAQRQWALAEVDEAAALLRVLPTTPESAAALAEVSTIQGLLQLGSGEVGAAARILTEARDLIGARVSDDNLDEFGMLHVLVELLEGRQPYDWLTSMSATDLASLDPDALPVPQQAMLAVADDIDEGLGWMSGMLAASGRAEVALRFAHQLVALARFGLRVDDDTDPEVVLALVSGLAHLSTLQLGTPEQALLSAREAVDVLASSAASVSGAVDEPMARALAELALARASLAVDQRADVVDLAESATTGLAAALTFDGEDGAGGLFARWPSLTAMRADAQTVLANAYLAVDRPADAVAQAVLARAGLEGLPPSNPVVATMLTAVLVEAQGEFTRGRYDVALTAFDHVIEGFEASELTVAELPGLADAMFMSAVCLQELGRPAEALPRSRQAADLWQDAPAAHPRVAGNLIVQAMALSVLGEADEAYRMSRKALTAARATQVAASLVTALRVHAHCVSVLGRAEEAVALFDEALAASDGVPGVPPVERGLIHLGRGNCRAALGQVDAARDAFLTAATILRELPDQIMPLAGVLISAARCHRELGDNRAGLPLAAEAAGRCRALIVDEGSAAALAEVFVAALWEVVVGQDTEGDGAAADTAAVEGIEFFRAWGFAGRAEITESTLHYADLLTYHAAVLGDGGRDLDALPFGAEAIRILEALVALDRDAFLPAYLNALAGQLVLLHNLGRTAEAGAVEREYARWAPA</sequence>
<protein>
    <recommendedName>
        <fullName evidence="4">Tetratricopeptide repeat protein</fullName>
    </recommendedName>
</protein>
<keyword evidence="3" id="KW-1185">Reference proteome</keyword>
<evidence type="ECO:0000256" key="1">
    <source>
        <dbReference type="SAM" id="MobiDB-lite"/>
    </source>
</evidence>
<dbReference type="Gene3D" id="1.25.40.10">
    <property type="entry name" value="Tetratricopeptide repeat domain"/>
    <property type="match status" value="3"/>
</dbReference>
<name>A0A919ILT9_9ACTN</name>
<dbReference type="InterPro" id="IPR011990">
    <property type="entry name" value="TPR-like_helical_dom_sf"/>
</dbReference>
<evidence type="ECO:0008006" key="4">
    <source>
        <dbReference type="Google" id="ProtNLM"/>
    </source>
</evidence>
<dbReference type="InterPro" id="IPR019734">
    <property type="entry name" value="TPR_rpt"/>
</dbReference>
<dbReference type="SUPFAM" id="SSF50494">
    <property type="entry name" value="Trypsin-like serine proteases"/>
    <property type="match status" value="1"/>
</dbReference>
<dbReference type="EMBL" id="BOMH01000037">
    <property type="protein sequence ID" value="GID67001.1"/>
    <property type="molecule type" value="Genomic_DNA"/>
</dbReference>
<dbReference type="Proteomes" id="UP000619479">
    <property type="component" value="Unassembled WGS sequence"/>
</dbReference>
<accession>A0A919ILT9</accession>
<dbReference type="Pfam" id="PF13365">
    <property type="entry name" value="Trypsin_2"/>
    <property type="match status" value="1"/>
</dbReference>
<comment type="caution">
    <text evidence="2">The sequence shown here is derived from an EMBL/GenBank/DDBJ whole genome shotgun (WGS) entry which is preliminary data.</text>
</comment>
<evidence type="ECO:0000313" key="3">
    <source>
        <dbReference type="Proteomes" id="UP000619479"/>
    </source>
</evidence>
<dbReference type="SUPFAM" id="SSF48452">
    <property type="entry name" value="TPR-like"/>
    <property type="match status" value="1"/>
</dbReference>
<dbReference type="InterPro" id="IPR009003">
    <property type="entry name" value="Peptidase_S1_PA"/>
</dbReference>
<organism evidence="2 3">
    <name type="scientific">Actinoplanes cyaneus</name>
    <dbReference type="NCBI Taxonomy" id="52696"/>
    <lineage>
        <taxon>Bacteria</taxon>
        <taxon>Bacillati</taxon>
        <taxon>Actinomycetota</taxon>
        <taxon>Actinomycetes</taxon>
        <taxon>Micromonosporales</taxon>
        <taxon>Micromonosporaceae</taxon>
        <taxon>Actinoplanes</taxon>
    </lineage>
</organism>
<dbReference type="SMART" id="SM00028">
    <property type="entry name" value="TPR"/>
    <property type="match status" value="4"/>
</dbReference>
<evidence type="ECO:0000313" key="2">
    <source>
        <dbReference type="EMBL" id="GID67001.1"/>
    </source>
</evidence>